<name>A0A0U1MCG6_TALIS</name>
<evidence type="ECO:0000259" key="3">
    <source>
        <dbReference type="PROSITE" id="PS51767"/>
    </source>
</evidence>
<evidence type="ECO:0000313" key="4">
    <source>
        <dbReference type="EMBL" id="CRG92801.1"/>
    </source>
</evidence>
<dbReference type="Proteomes" id="UP000054383">
    <property type="component" value="Unassembled WGS sequence"/>
</dbReference>
<proteinExistence type="predicted"/>
<keyword evidence="5" id="KW-1185">Reference proteome</keyword>
<feature type="chain" id="PRO_5006711781" evidence="2">
    <location>
        <begin position="19"/>
        <end position="491"/>
    </location>
</feature>
<evidence type="ECO:0000313" key="5">
    <source>
        <dbReference type="Proteomes" id="UP000054383"/>
    </source>
</evidence>
<dbReference type="EMBL" id="CVMT01000018">
    <property type="protein sequence ID" value="CRG92801.1"/>
    <property type="molecule type" value="Genomic_DNA"/>
</dbReference>
<dbReference type="InterPro" id="IPR021109">
    <property type="entry name" value="Peptidase_aspartic_dom_sf"/>
</dbReference>
<dbReference type="Pfam" id="PF00026">
    <property type="entry name" value="Asp"/>
    <property type="match status" value="1"/>
</dbReference>
<dbReference type="Gene3D" id="2.40.70.10">
    <property type="entry name" value="Acid Proteases"/>
    <property type="match status" value="2"/>
</dbReference>
<dbReference type="PROSITE" id="PS51767">
    <property type="entry name" value="PEPTIDASE_A1"/>
    <property type="match status" value="1"/>
</dbReference>
<dbReference type="STRING" id="28573.A0A0U1MCG6"/>
<organism evidence="4 5">
    <name type="scientific">Talaromyces islandicus</name>
    <name type="common">Penicillium islandicum</name>
    <dbReference type="NCBI Taxonomy" id="28573"/>
    <lineage>
        <taxon>Eukaryota</taxon>
        <taxon>Fungi</taxon>
        <taxon>Dikarya</taxon>
        <taxon>Ascomycota</taxon>
        <taxon>Pezizomycotina</taxon>
        <taxon>Eurotiomycetes</taxon>
        <taxon>Eurotiomycetidae</taxon>
        <taxon>Eurotiales</taxon>
        <taxon>Trichocomaceae</taxon>
        <taxon>Talaromyces</taxon>
        <taxon>Talaromyces sect. Islandici</taxon>
    </lineage>
</organism>
<dbReference type="OrthoDB" id="4226711at2759"/>
<feature type="signal peptide" evidence="2">
    <location>
        <begin position="1"/>
        <end position="18"/>
    </location>
</feature>
<gene>
    <name evidence="4" type="ORF">PISL3812_09869</name>
</gene>
<accession>A0A0U1MCG6</accession>
<sequence>MLFEMLLIVAMAAQIVSGNRKALARGPSNGPGSSDTLTPGACTCLCPYTLDAALSSCLGVWTSADNGTMPAFEMPTSVVSPTPSMTPLVYPSTWASILRPSVSPTASGRSFSGKSSTPSSSAEPVPAASSIAMTILTSNSTSRRGIDYFYTIPVRVGGQVLDLQLHTAASNTIVYTTQPNTTAANISLYVPPERQRPDRIQWKWSGQNVEEDGFSVRGNTVFHDSLAVHDGPVSVGQTLAIADADGNRLPEGVDADRSWDGILSLTRQNASLLFLNDGRNTRVPHASWFDNILPQLRHPVIGIALQRQATGFIDLGWTNDEMHAGAIEWAFSDSLEAGYWTVHVTSYRIGDEPVIPCDFDLQINTGSKYTTLDSSIVNEFRTIVALRMGTETLGDSAYYRCDTSLPSVTLTVDRVGGGSFDLHLPGDAFMLGENGDGTCEFGLVSMGGLDVNDFRGAVGLGIPALQTLYVVLNASGPSIGFAPQAQFSNHV</sequence>
<feature type="compositionally biased region" description="Low complexity" evidence="1">
    <location>
        <begin position="106"/>
        <end position="124"/>
    </location>
</feature>
<keyword evidence="2" id="KW-0732">Signal</keyword>
<reference evidence="4 5" key="1">
    <citation type="submission" date="2015-04" db="EMBL/GenBank/DDBJ databases">
        <authorList>
            <person name="Syromyatnikov M.Y."/>
            <person name="Popov V.N."/>
        </authorList>
    </citation>
    <scope>NUCLEOTIDE SEQUENCE [LARGE SCALE GENOMIC DNA]</scope>
    <source>
        <strain evidence="4">WF-38-12</strain>
    </source>
</reference>
<dbReference type="InterPro" id="IPR033121">
    <property type="entry name" value="PEPTIDASE_A1"/>
</dbReference>
<feature type="region of interest" description="Disordered" evidence="1">
    <location>
        <begin position="104"/>
        <end position="124"/>
    </location>
</feature>
<protein>
    <submittedName>
        <fullName evidence="4">Podosporapepsin</fullName>
    </submittedName>
</protein>
<feature type="domain" description="Peptidase A1" evidence="3">
    <location>
        <begin position="148"/>
        <end position="482"/>
    </location>
</feature>
<evidence type="ECO:0000256" key="2">
    <source>
        <dbReference type="SAM" id="SignalP"/>
    </source>
</evidence>
<dbReference type="SUPFAM" id="SSF50630">
    <property type="entry name" value="Acid proteases"/>
    <property type="match status" value="1"/>
</dbReference>
<evidence type="ECO:0000256" key="1">
    <source>
        <dbReference type="SAM" id="MobiDB-lite"/>
    </source>
</evidence>
<dbReference type="AlphaFoldDB" id="A0A0U1MCG6"/>